<dbReference type="EC" id="5.6.2.3" evidence="9"/>
<evidence type="ECO:0000256" key="1">
    <source>
        <dbReference type="ARBA" id="ARBA00022741"/>
    </source>
</evidence>
<protein>
    <recommendedName>
        <fullName evidence="9">ATP-dependent DNA helicase</fullName>
        <ecNumber evidence="9">5.6.2.3</ecNumber>
    </recommendedName>
</protein>
<proteinExistence type="inferred from homology"/>
<dbReference type="CDD" id="cd18037">
    <property type="entry name" value="DEXSc_Pif1_like"/>
    <property type="match status" value="1"/>
</dbReference>
<evidence type="ECO:0000256" key="4">
    <source>
        <dbReference type="ARBA" id="ARBA00022806"/>
    </source>
</evidence>
<evidence type="ECO:0000259" key="10">
    <source>
        <dbReference type="SMART" id="SM00382"/>
    </source>
</evidence>
<dbReference type="GO" id="GO:0006310">
    <property type="term" value="P:DNA recombination"/>
    <property type="evidence" value="ECO:0007669"/>
    <property type="project" value="UniProtKB-KW"/>
</dbReference>
<accession>A0A8H3C0Q4</accession>
<dbReference type="EMBL" id="CAJMWW010000436">
    <property type="protein sequence ID" value="CAE6470939.1"/>
    <property type="molecule type" value="Genomic_DNA"/>
</dbReference>
<keyword evidence="8" id="KW-0413">Isomerase</keyword>
<dbReference type="PANTHER" id="PTHR47642:SF5">
    <property type="entry name" value="ATP-DEPENDENT DNA HELICASE"/>
    <property type="match status" value="1"/>
</dbReference>
<feature type="domain" description="AAA+ ATPase" evidence="10">
    <location>
        <begin position="73"/>
        <end position="231"/>
    </location>
</feature>
<dbReference type="GO" id="GO:0006281">
    <property type="term" value="P:DNA repair"/>
    <property type="evidence" value="ECO:0007669"/>
    <property type="project" value="UniProtKB-KW"/>
</dbReference>
<keyword evidence="6" id="KW-0238">DNA-binding</keyword>
<evidence type="ECO:0000256" key="6">
    <source>
        <dbReference type="ARBA" id="ARBA00023125"/>
    </source>
</evidence>
<name>A0A8H3C0Q4_9AGAM</name>
<organism evidence="11 12">
    <name type="scientific">Rhizoctonia solani</name>
    <dbReference type="NCBI Taxonomy" id="456999"/>
    <lineage>
        <taxon>Eukaryota</taxon>
        <taxon>Fungi</taxon>
        <taxon>Dikarya</taxon>
        <taxon>Basidiomycota</taxon>
        <taxon>Agaricomycotina</taxon>
        <taxon>Agaricomycetes</taxon>
        <taxon>Cantharellales</taxon>
        <taxon>Ceratobasidiaceae</taxon>
        <taxon>Rhizoctonia</taxon>
    </lineage>
</organism>
<keyword evidence="1 9" id="KW-0547">Nucleotide-binding</keyword>
<evidence type="ECO:0000313" key="12">
    <source>
        <dbReference type="Proteomes" id="UP000663841"/>
    </source>
</evidence>
<dbReference type="InterPro" id="IPR010285">
    <property type="entry name" value="DNA_helicase_pif1-like_DEAD"/>
</dbReference>
<evidence type="ECO:0000256" key="8">
    <source>
        <dbReference type="ARBA" id="ARBA00023235"/>
    </source>
</evidence>
<dbReference type="PANTHER" id="PTHR47642">
    <property type="entry name" value="ATP-DEPENDENT DNA HELICASE"/>
    <property type="match status" value="1"/>
</dbReference>
<dbReference type="SUPFAM" id="SSF52540">
    <property type="entry name" value="P-loop containing nucleoside triphosphate hydrolases"/>
    <property type="match status" value="2"/>
</dbReference>
<evidence type="ECO:0000256" key="9">
    <source>
        <dbReference type="RuleBase" id="RU363044"/>
    </source>
</evidence>
<dbReference type="InterPro" id="IPR049163">
    <property type="entry name" value="Pif1-like_2B_dom"/>
</dbReference>
<reference evidence="11" key="1">
    <citation type="submission" date="2021-01" db="EMBL/GenBank/DDBJ databases">
        <authorList>
            <person name="Kaushik A."/>
        </authorList>
    </citation>
    <scope>NUCLEOTIDE SEQUENCE</scope>
    <source>
        <strain evidence="11">AG3-T5</strain>
    </source>
</reference>
<dbReference type="InterPro" id="IPR003593">
    <property type="entry name" value="AAA+_ATPase"/>
</dbReference>
<comment type="catalytic activity">
    <reaction evidence="9">
        <text>ATP + H2O = ADP + phosphate + H(+)</text>
        <dbReference type="Rhea" id="RHEA:13065"/>
        <dbReference type="ChEBI" id="CHEBI:15377"/>
        <dbReference type="ChEBI" id="CHEBI:15378"/>
        <dbReference type="ChEBI" id="CHEBI:30616"/>
        <dbReference type="ChEBI" id="CHEBI:43474"/>
        <dbReference type="ChEBI" id="CHEBI:456216"/>
        <dbReference type="EC" id="5.6.2.3"/>
    </reaction>
</comment>
<keyword evidence="9" id="KW-0233">DNA recombination</keyword>
<evidence type="ECO:0000256" key="7">
    <source>
        <dbReference type="ARBA" id="ARBA00023204"/>
    </source>
</evidence>
<dbReference type="SMART" id="SM00382">
    <property type="entry name" value="AAA"/>
    <property type="match status" value="1"/>
</dbReference>
<keyword evidence="2 9" id="KW-0227">DNA damage</keyword>
<dbReference type="Proteomes" id="UP000663841">
    <property type="component" value="Unassembled WGS sequence"/>
</dbReference>
<dbReference type="GO" id="GO:0000723">
    <property type="term" value="P:telomere maintenance"/>
    <property type="evidence" value="ECO:0007669"/>
    <property type="project" value="InterPro"/>
</dbReference>
<dbReference type="AlphaFoldDB" id="A0A8H3C0Q4"/>
<dbReference type="InterPro" id="IPR051055">
    <property type="entry name" value="PIF1_helicase"/>
</dbReference>
<comment type="similarity">
    <text evidence="9">Belongs to the helicase family.</text>
</comment>
<keyword evidence="7 9" id="KW-0234">DNA repair</keyword>
<comment type="caution">
    <text evidence="11">The sequence shown here is derived from an EMBL/GenBank/DDBJ whole genome shotgun (WGS) entry which is preliminary data.</text>
</comment>
<comment type="cofactor">
    <cofactor evidence="9">
        <name>Mg(2+)</name>
        <dbReference type="ChEBI" id="CHEBI:18420"/>
    </cofactor>
</comment>
<dbReference type="Pfam" id="PF05970">
    <property type="entry name" value="PIF1"/>
    <property type="match status" value="1"/>
</dbReference>
<evidence type="ECO:0000256" key="3">
    <source>
        <dbReference type="ARBA" id="ARBA00022801"/>
    </source>
</evidence>
<dbReference type="CDD" id="cd18809">
    <property type="entry name" value="SF1_C_RecD"/>
    <property type="match status" value="1"/>
</dbReference>
<gene>
    <name evidence="11" type="ORF">RDB_LOCUS176871</name>
</gene>
<evidence type="ECO:0000256" key="5">
    <source>
        <dbReference type="ARBA" id="ARBA00022840"/>
    </source>
</evidence>
<dbReference type="Pfam" id="PF21530">
    <property type="entry name" value="Pif1_2B_dom"/>
    <property type="match status" value="1"/>
</dbReference>
<dbReference type="GO" id="GO:0043139">
    <property type="term" value="F:5'-3' DNA helicase activity"/>
    <property type="evidence" value="ECO:0007669"/>
    <property type="project" value="UniProtKB-EC"/>
</dbReference>
<evidence type="ECO:0000313" key="11">
    <source>
        <dbReference type="EMBL" id="CAE6470939.1"/>
    </source>
</evidence>
<sequence>MLHTMFWVIRSKALRHFQVNRFNTTYAPRRSMTSLSRLPAKRAPSKKEAIYQDGRRIVLTPEQKYILDKITQDRTSVFFTGSAGTGKSVLLREIIQRLREIIGDPAKVQVTASTGIAALNVGGITLHSFAGIGLGESPISDLLMKIRGTKSTYHRWLKTEVLIIDEISMVSAGLLDLLDRLAREVRQNRRPFGGIQLVVSGDFFQLPPVPDEKNSSAGIELGCQFAFEANCWKGVFPHAYKLTKVFRQTDTVLVRLLNELRLGIATDETIKILTELRRPIKCNDGILPTGIYPLRRSAQNANISHLAKLDTREWTHCSLDKYGKDKYGYPVRVSDAEVMLEKRAPKTLLLRVGAQVMCTQNIPESGLVNGSIGRVVDFITPEKALDQGYPIAGAAITISDDGRPQRPSIKQQFKRQSWPLVKFVNSGVILMPPVDFVLDNDAGRMRASRRQVPLILAWALTIHRAQGQTIDRLSVNLANTFAPGQAYVAISRCKTLEGLQVLNFSPSFVFVDKKVIEWDKNLSIAPIGSRVQRI</sequence>
<dbReference type="Gene3D" id="3.40.50.300">
    <property type="entry name" value="P-loop containing nucleotide triphosphate hydrolases"/>
    <property type="match status" value="1"/>
</dbReference>
<keyword evidence="3 9" id="KW-0378">Hydrolase</keyword>
<dbReference type="InterPro" id="IPR027417">
    <property type="entry name" value="P-loop_NTPase"/>
</dbReference>
<keyword evidence="4 9" id="KW-0347">Helicase</keyword>
<dbReference type="GO" id="GO:0005524">
    <property type="term" value="F:ATP binding"/>
    <property type="evidence" value="ECO:0007669"/>
    <property type="project" value="UniProtKB-KW"/>
</dbReference>
<dbReference type="GO" id="GO:0016787">
    <property type="term" value="F:hydrolase activity"/>
    <property type="evidence" value="ECO:0007669"/>
    <property type="project" value="UniProtKB-KW"/>
</dbReference>
<evidence type="ECO:0000256" key="2">
    <source>
        <dbReference type="ARBA" id="ARBA00022763"/>
    </source>
</evidence>
<keyword evidence="5 9" id="KW-0067">ATP-binding</keyword>